<feature type="transmembrane region" description="Helical" evidence="8">
    <location>
        <begin position="137"/>
        <end position="160"/>
    </location>
</feature>
<dbReference type="EMBL" id="CP017704">
    <property type="protein sequence ID" value="ASS93082.1"/>
    <property type="molecule type" value="Genomic_DNA"/>
</dbReference>
<dbReference type="PANTHER" id="PTHR30047">
    <property type="entry name" value="HIGH-AFFINITY CHOLINE TRANSPORT PROTEIN-RELATED"/>
    <property type="match status" value="1"/>
</dbReference>
<dbReference type="AlphaFoldDB" id="A0A223ECV2"/>
<evidence type="ECO:0000256" key="1">
    <source>
        <dbReference type="ARBA" id="ARBA00004651"/>
    </source>
</evidence>
<dbReference type="OrthoDB" id="9775735at2"/>
<dbReference type="NCBIfam" id="TIGR00842">
    <property type="entry name" value="bcct"/>
    <property type="match status" value="1"/>
</dbReference>
<proteinExistence type="inferred from homology"/>
<feature type="transmembrane region" description="Helical" evidence="8">
    <location>
        <begin position="403"/>
        <end position="427"/>
    </location>
</feature>
<evidence type="ECO:0000256" key="5">
    <source>
        <dbReference type="ARBA" id="ARBA00022692"/>
    </source>
</evidence>
<keyword evidence="6 8" id="KW-1133">Transmembrane helix</keyword>
<dbReference type="InterPro" id="IPR000060">
    <property type="entry name" value="BCCT_transptr"/>
</dbReference>
<reference evidence="9 10" key="1">
    <citation type="submission" date="2016-10" db="EMBL/GenBank/DDBJ databases">
        <title>The whole genome sequencing and assembly of Bacillus simplex DSM 1321 strain.</title>
        <authorList>
            <person name="Park M.-K."/>
            <person name="Lee Y.-J."/>
            <person name="Yi H."/>
            <person name="Bahn Y.-S."/>
            <person name="Kim J.F."/>
            <person name="Lee D.-W."/>
        </authorList>
    </citation>
    <scope>NUCLEOTIDE SEQUENCE [LARGE SCALE GENOMIC DNA]</scope>
    <source>
        <strain evidence="9 10">DSM 1321</strain>
    </source>
</reference>
<accession>A0A223ECV2</accession>
<protein>
    <submittedName>
        <fullName evidence="9">Choline/carnitine/betaine transporter</fullName>
    </submittedName>
</protein>
<keyword evidence="3" id="KW-0813">Transport</keyword>
<dbReference type="RefSeq" id="WP_063234568.1">
    <property type="nucleotide sequence ID" value="NZ_BCVO01000016.1"/>
</dbReference>
<organism evidence="9 10">
    <name type="scientific">Peribacillus simplex NBRC 15720 = DSM 1321</name>
    <dbReference type="NCBI Taxonomy" id="1349754"/>
    <lineage>
        <taxon>Bacteria</taxon>
        <taxon>Bacillati</taxon>
        <taxon>Bacillota</taxon>
        <taxon>Bacilli</taxon>
        <taxon>Bacillales</taxon>
        <taxon>Bacillaceae</taxon>
        <taxon>Peribacillus</taxon>
    </lineage>
</organism>
<dbReference type="PROSITE" id="PS01303">
    <property type="entry name" value="BCCT"/>
    <property type="match status" value="1"/>
</dbReference>
<dbReference type="GO" id="GO:0022857">
    <property type="term" value="F:transmembrane transporter activity"/>
    <property type="evidence" value="ECO:0007669"/>
    <property type="project" value="InterPro"/>
</dbReference>
<dbReference type="GeneID" id="56471761"/>
<evidence type="ECO:0000313" key="10">
    <source>
        <dbReference type="Proteomes" id="UP000214618"/>
    </source>
</evidence>
<feature type="transmembrane region" description="Helical" evidence="8">
    <location>
        <begin position="9"/>
        <end position="27"/>
    </location>
</feature>
<dbReference type="PANTHER" id="PTHR30047:SF7">
    <property type="entry name" value="HIGH-AFFINITY CHOLINE TRANSPORT PROTEIN"/>
    <property type="match status" value="1"/>
</dbReference>
<comment type="similarity">
    <text evidence="2">Belongs to the BCCT transporter (TC 2.A.15) family.</text>
</comment>
<dbReference type="Proteomes" id="UP000214618">
    <property type="component" value="Chromosome"/>
</dbReference>
<keyword evidence="7 8" id="KW-0472">Membrane</keyword>
<dbReference type="GO" id="GO:0005886">
    <property type="term" value="C:plasma membrane"/>
    <property type="evidence" value="ECO:0007669"/>
    <property type="project" value="UniProtKB-SubCell"/>
</dbReference>
<evidence type="ECO:0000256" key="2">
    <source>
        <dbReference type="ARBA" id="ARBA00005658"/>
    </source>
</evidence>
<feature type="transmembrane region" description="Helical" evidence="8">
    <location>
        <begin position="260"/>
        <end position="280"/>
    </location>
</feature>
<evidence type="ECO:0000256" key="3">
    <source>
        <dbReference type="ARBA" id="ARBA00022448"/>
    </source>
</evidence>
<feature type="transmembrane region" description="Helical" evidence="8">
    <location>
        <begin position="230"/>
        <end position="248"/>
    </location>
</feature>
<evidence type="ECO:0000313" key="9">
    <source>
        <dbReference type="EMBL" id="ASS93082.1"/>
    </source>
</evidence>
<keyword evidence="4" id="KW-1003">Cell membrane</keyword>
<feature type="transmembrane region" description="Helical" evidence="8">
    <location>
        <begin position="345"/>
        <end position="364"/>
    </location>
</feature>
<gene>
    <name evidence="9" type="ORF">BS1321_03350</name>
</gene>
<evidence type="ECO:0000256" key="8">
    <source>
        <dbReference type="SAM" id="Phobius"/>
    </source>
</evidence>
<feature type="transmembrane region" description="Helical" evidence="8">
    <location>
        <begin position="315"/>
        <end position="333"/>
    </location>
</feature>
<dbReference type="Pfam" id="PF02028">
    <property type="entry name" value="BCCT"/>
    <property type="match status" value="1"/>
</dbReference>
<dbReference type="InterPro" id="IPR018093">
    <property type="entry name" value="BCCT_CS"/>
</dbReference>
<feature type="transmembrane region" description="Helical" evidence="8">
    <location>
        <begin position="47"/>
        <end position="67"/>
    </location>
</feature>
<evidence type="ECO:0000256" key="7">
    <source>
        <dbReference type="ARBA" id="ARBA00023136"/>
    </source>
</evidence>
<keyword evidence="5 8" id="KW-0812">Transmembrane</keyword>
<comment type="subcellular location">
    <subcellularLocation>
        <location evidence="1">Cell membrane</location>
        <topology evidence="1">Multi-pass membrane protein</topology>
    </subcellularLocation>
</comment>
<feature type="transmembrane region" description="Helical" evidence="8">
    <location>
        <begin position="472"/>
        <end position="492"/>
    </location>
</feature>
<name>A0A223ECV2_9BACI</name>
<evidence type="ECO:0000256" key="4">
    <source>
        <dbReference type="ARBA" id="ARBA00022475"/>
    </source>
</evidence>
<evidence type="ECO:0000256" key="6">
    <source>
        <dbReference type="ARBA" id="ARBA00022989"/>
    </source>
</evidence>
<feature type="transmembrane region" description="Helical" evidence="8">
    <location>
        <begin position="188"/>
        <end position="210"/>
    </location>
</feature>
<feature type="transmembrane region" description="Helical" evidence="8">
    <location>
        <begin position="87"/>
        <end position="108"/>
    </location>
</feature>
<sequence>MKQSNVDKAIFWPALAILAALSIPVLLNPKQGTAILGDLHHLIAESLSSLYLWAVVAALGFLIWLAFSKYGKIKFGEPDTKPEFSTFSWLAMLFTAGIGASITYWSAIEWAYYYTAPPFGAEPKTAAAADWASTYGLFHWGFSAWVLYCLPALPIAYNLYVRKNPSVKLSTACEGVLKKGANSWLGKAIDVFFMVGLVGGIGAALGLGLPMISEGISELFNIPRSFMLDMSLIVVLTLIFCVSTYFGLKKGLKRLANINTYLFLALSAFVLLAGPTLFIISRFTDSVGILLQNFFRMSFYTDSVANSGFPEAWTIFYWAWWFACAPYMGIFVAKISKGRTIRQVIFAECIGGTVGCWAAFSIMGNTGLYFELNKLVPVIDILEKKGGEAAIAAIYQGLPGGSVALLAIMIITLIFLSATLDSSSFTLASAASKKLSIDQEPAGWHKIFWALVIELVAFSMMFGGGLHALQSVVVITSVPLILIMAMASISLIKWIKEDQAGSSSIEKTINEEPTKLTS</sequence>
<feature type="transmembrane region" description="Helical" evidence="8">
    <location>
        <begin position="447"/>
        <end position="466"/>
    </location>
</feature>